<dbReference type="GeneID" id="92093374"/>
<evidence type="ECO:0000256" key="2">
    <source>
        <dbReference type="SAM" id="SignalP"/>
    </source>
</evidence>
<reference evidence="3 4" key="1">
    <citation type="submission" date="2023-01" db="EMBL/GenBank/DDBJ databases">
        <title>Analysis of 21 Apiospora genomes using comparative genomics revels a genus with tremendous synthesis potential of carbohydrate active enzymes and secondary metabolites.</title>
        <authorList>
            <person name="Sorensen T."/>
        </authorList>
    </citation>
    <scope>NUCLEOTIDE SEQUENCE [LARGE SCALE GENOMIC DNA]</scope>
    <source>
        <strain evidence="3 4">CBS 135458</strain>
    </source>
</reference>
<dbReference type="RefSeq" id="XP_066713900.1">
    <property type="nucleotide sequence ID" value="XM_066860311.1"/>
</dbReference>
<proteinExistence type="predicted"/>
<protein>
    <submittedName>
        <fullName evidence="3">Uncharacterized protein</fullName>
    </submittedName>
</protein>
<dbReference type="EMBL" id="JAQQWL010000009">
    <property type="protein sequence ID" value="KAK8058454.1"/>
    <property type="molecule type" value="Genomic_DNA"/>
</dbReference>
<keyword evidence="4" id="KW-1185">Reference proteome</keyword>
<sequence length="104" mass="10876">MQFNFLLTVTALLASAAVEACKCGSNIDATRACCRSAGGTPTDSDCPAGGISERLSNFASWLPQGRDPGRAQGQGPRASQRHRTALGSRQLRGIENGFLLSPVV</sequence>
<comment type="caution">
    <text evidence="3">The sequence shown here is derived from an EMBL/GenBank/DDBJ whole genome shotgun (WGS) entry which is preliminary data.</text>
</comment>
<evidence type="ECO:0000256" key="1">
    <source>
        <dbReference type="SAM" id="MobiDB-lite"/>
    </source>
</evidence>
<dbReference type="Proteomes" id="UP001480595">
    <property type="component" value="Unassembled WGS sequence"/>
</dbReference>
<feature type="signal peptide" evidence="2">
    <location>
        <begin position="1"/>
        <end position="20"/>
    </location>
</feature>
<feature type="chain" id="PRO_5046185230" evidence="2">
    <location>
        <begin position="21"/>
        <end position="104"/>
    </location>
</feature>
<organism evidence="3 4">
    <name type="scientific">Apiospora phragmitis</name>
    <dbReference type="NCBI Taxonomy" id="2905665"/>
    <lineage>
        <taxon>Eukaryota</taxon>
        <taxon>Fungi</taxon>
        <taxon>Dikarya</taxon>
        <taxon>Ascomycota</taxon>
        <taxon>Pezizomycotina</taxon>
        <taxon>Sordariomycetes</taxon>
        <taxon>Xylariomycetidae</taxon>
        <taxon>Amphisphaeriales</taxon>
        <taxon>Apiosporaceae</taxon>
        <taxon>Apiospora</taxon>
    </lineage>
</organism>
<feature type="region of interest" description="Disordered" evidence="1">
    <location>
        <begin position="62"/>
        <end position="86"/>
    </location>
</feature>
<evidence type="ECO:0000313" key="4">
    <source>
        <dbReference type="Proteomes" id="UP001480595"/>
    </source>
</evidence>
<name>A0ABR1UHR9_9PEZI</name>
<gene>
    <name evidence="3" type="ORF">PG994_008902</name>
</gene>
<keyword evidence="2" id="KW-0732">Signal</keyword>
<accession>A0ABR1UHR9</accession>
<evidence type="ECO:0000313" key="3">
    <source>
        <dbReference type="EMBL" id="KAK8058454.1"/>
    </source>
</evidence>